<proteinExistence type="predicted"/>
<dbReference type="Gene3D" id="3.30.460.10">
    <property type="entry name" value="Beta Polymerase, domain 2"/>
    <property type="match status" value="1"/>
</dbReference>
<evidence type="ECO:0000313" key="3">
    <source>
        <dbReference type="EMBL" id="TCS62899.1"/>
    </source>
</evidence>
<dbReference type="RefSeq" id="WP_116441980.1">
    <property type="nucleotide sequence ID" value="NZ_BHEO01000008.1"/>
</dbReference>
<evidence type="ECO:0000313" key="4">
    <source>
        <dbReference type="Proteomes" id="UP000294613"/>
    </source>
</evidence>
<dbReference type="EMBL" id="SLZV01000030">
    <property type="protein sequence ID" value="TCS62899.1"/>
    <property type="molecule type" value="Genomic_DNA"/>
</dbReference>
<keyword evidence="3" id="KW-0808">Transferase</keyword>
<dbReference type="GO" id="GO:0016779">
    <property type="term" value="F:nucleotidyltransferase activity"/>
    <property type="evidence" value="ECO:0007669"/>
    <property type="project" value="InterPro"/>
</dbReference>
<keyword evidence="5" id="KW-1185">Reference proteome</keyword>
<feature type="domain" description="Polymerase nucleotidyl transferase" evidence="1">
    <location>
        <begin position="11"/>
        <end position="78"/>
    </location>
</feature>
<dbReference type="PANTHER" id="PTHR33933:SF1">
    <property type="entry name" value="PROTEIN ADENYLYLTRANSFERASE MNTA-RELATED"/>
    <property type="match status" value="1"/>
</dbReference>
<dbReference type="Pfam" id="PF01909">
    <property type="entry name" value="NTP_transf_2"/>
    <property type="match status" value="1"/>
</dbReference>
<dbReference type="Proteomes" id="UP000702954">
    <property type="component" value="Unassembled WGS sequence"/>
</dbReference>
<evidence type="ECO:0000259" key="1">
    <source>
        <dbReference type="Pfam" id="PF01909"/>
    </source>
</evidence>
<dbReference type="Proteomes" id="UP000294613">
    <property type="component" value="Unassembled WGS sequence"/>
</dbReference>
<dbReference type="InterPro" id="IPR052548">
    <property type="entry name" value="Type_VII_TA_antitoxin"/>
</dbReference>
<sequence length="108" mass="12151">MDITGLNELVEGILAIFNTQVIRIVLYGSYARGTNTSESDVDVALLLNGNLNESTEDKLSDLVVDLNLKYDKVFSVIDIDYAVFKKWEMVTPFYKNVNEEGIVLWKAA</sequence>
<evidence type="ECO:0000313" key="2">
    <source>
        <dbReference type="EMBL" id="GBU05745.1"/>
    </source>
</evidence>
<dbReference type="AlphaFoldDB" id="A0A4R3JAA5"/>
<comment type="caution">
    <text evidence="3">The sequence shown here is derived from an EMBL/GenBank/DDBJ whole genome shotgun (WGS) entry which is preliminary data.</text>
</comment>
<evidence type="ECO:0000313" key="5">
    <source>
        <dbReference type="Proteomes" id="UP000702954"/>
    </source>
</evidence>
<organism evidence="3 4">
    <name type="scientific">Faecalimonas umbilicata</name>
    <dbReference type="NCBI Taxonomy" id="1912855"/>
    <lineage>
        <taxon>Bacteria</taxon>
        <taxon>Bacillati</taxon>
        <taxon>Bacillota</taxon>
        <taxon>Clostridia</taxon>
        <taxon>Lachnospirales</taxon>
        <taxon>Lachnospiraceae</taxon>
        <taxon>Faecalimonas</taxon>
    </lineage>
</organism>
<reference evidence="3 4" key="2">
    <citation type="submission" date="2019-03" db="EMBL/GenBank/DDBJ databases">
        <title>Genomic Encyclopedia of Type Strains, Phase IV (KMG-IV): sequencing the most valuable type-strain genomes for metagenomic binning, comparative biology and taxonomic classification.</title>
        <authorList>
            <person name="Goeker M."/>
        </authorList>
    </citation>
    <scope>NUCLEOTIDE SEQUENCE [LARGE SCALE GENOMIC DNA]</scope>
    <source>
        <strain evidence="3 4">DSM 103426</strain>
    </source>
</reference>
<name>A0A4R3JAA5_9FIRM</name>
<gene>
    <name evidence="3" type="ORF">EDD74_13032</name>
    <name evidence="2" type="ORF">FAEUMB_22860</name>
</gene>
<accession>A0A4R3JAA5</accession>
<reference evidence="2 5" key="1">
    <citation type="journal article" date="2018" name="Int. J. Syst. Evol. Microbiol.">
        <title>Draft Genome Sequence of Faecalimonas umbilicata JCM 30896T, an Acetate-Producing Bacterium Isolated from Human Feces.</title>
        <authorList>
            <person name="Sakamoto M."/>
            <person name="Ikeyama N."/>
            <person name="Yuki M."/>
            <person name="Ohkuma M."/>
        </authorList>
    </citation>
    <scope>NUCLEOTIDE SEQUENCE [LARGE SCALE GENOMIC DNA]</scope>
    <source>
        <strain evidence="2 5">EGH7</strain>
    </source>
</reference>
<dbReference type="EMBL" id="BHEO01000008">
    <property type="protein sequence ID" value="GBU05745.1"/>
    <property type="molecule type" value="Genomic_DNA"/>
</dbReference>
<protein>
    <submittedName>
        <fullName evidence="3">Nucleotidyltransferase-like protein</fullName>
    </submittedName>
</protein>
<dbReference type="PANTHER" id="PTHR33933">
    <property type="entry name" value="NUCLEOTIDYLTRANSFERASE"/>
    <property type="match status" value="1"/>
</dbReference>
<dbReference type="SUPFAM" id="SSF81301">
    <property type="entry name" value="Nucleotidyltransferase"/>
    <property type="match status" value="1"/>
</dbReference>
<dbReference type="InterPro" id="IPR002934">
    <property type="entry name" value="Polymerase_NTP_transf_dom"/>
</dbReference>
<dbReference type="InterPro" id="IPR043519">
    <property type="entry name" value="NT_sf"/>
</dbReference>
<dbReference type="CDD" id="cd05403">
    <property type="entry name" value="NT_KNTase_like"/>
    <property type="match status" value="1"/>
</dbReference>